<proteinExistence type="predicted"/>
<name>A0A7S4CS26_9EUGL</name>
<gene>
    <name evidence="1" type="ORF">EGYM00163_LOCUS15844</name>
</gene>
<evidence type="ECO:0000313" key="1">
    <source>
        <dbReference type="EMBL" id="CAE0804720.1"/>
    </source>
</evidence>
<accession>A0A7S4CS26</accession>
<dbReference type="AlphaFoldDB" id="A0A7S4CS26"/>
<dbReference type="EMBL" id="HBJA01045552">
    <property type="protein sequence ID" value="CAE0804720.1"/>
    <property type="molecule type" value="Transcribed_RNA"/>
</dbReference>
<protein>
    <submittedName>
        <fullName evidence="1">Uncharacterized protein</fullName>
    </submittedName>
</protein>
<organism evidence="1">
    <name type="scientific">Eutreptiella gymnastica</name>
    <dbReference type="NCBI Taxonomy" id="73025"/>
    <lineage>
        <taxon>Eukaryota</taxon>
        <taxon>Discoba</taxon>
        <taxon>Euglenozoa</taxon>
        <taxon>Euglenida</taxon>
        <taxon>Spirocuta</taxon>
        <taxon>Euglenophyceae</taxon>
        <taxon>Eutreptiales</taxon>
        <taxon>Eutreptiaceae</taxon>
        <taxon>Eutreptiella</taxon>
    </lineage>
</organism>
<reference evidence="1" key="1">
    <citation type="submission" date="2021-01" db="EMBL/GenBank/DDBJ databases">
        <authorList>
            <person name="Corre E."/>
            <person name="Pelletier E."/>
            <person name="Niang G."/>
            <person name="Scheremetjew M."/>
            <person name="Finn R."/>
            <person name="Kale V."/>
            <person name="Holt S."/>
            <person name="Cochrane G."/>
            <person name="Meng A."/>
            <person name="Brown T."/>
            <person name="Cohen L."/>
        </authorList>
    </citation>
    <scope>NUCLEOTIDE SEQUENCE</scope>
    <source>
        <strain evidence="1">CCMP1594</strain>
    </source>
</reference>
<sequence length="108" mass="12280">MHKKSKRGRKSQRKDRLVSVGGKWDENIAIEVGINKGKTQTKTKASLGPTDGAVVEHIAEVVQTLEIQNLQQLSTSVILHWQSPSVFVRRGYPNARREMRMAHQRPMH</sequence>